<dbReference type="InterPro" id="IPR036259">
    <property type="entry name" value="MFS_trans_sf"/>
</dbReference>
<dbReference type="Proteomes" id="UP000273145">
    <property type="component" value="Chromosome"/>
</dbReference>
<feature type="transmembrane region" description="Helical" evidence="7">
    <location>
        <begin position="284"/>
        <end position="304"/>
    </location>
</feature>
<evidence type="ECO:0000256" key="6">
    <source>
        <dbReference type="ARBA" id="ARBA00023136"/>
    </source>
</evidence>
<sequence length="438" mass="47793">MSKKNDNTPLYDEVMRGVFTIHQLSESAKGSLMRNRTFMFFMASMIFTSLTTPMYMLIESWYVVDYLHMPTMLGIVLMVTAIPRVILMTVGGVLSDRFSKTKIMFFSDFIRFLLLVSMAVLFAQGLLTFGVLLVFAAVFGILEAFYWPASSSIIPTLVAPEQLGTANSLNVIIQQLGMFAGPAVAGLILTFGSFQLSFLLLGLLLLLGAICLFLVREPRQRQADRRDSMLLEMGEGFRYISRDPFKVSIIVTVGIASFFISGPVSIAFPTLVKEVFQGTAMDLTYLQVSFAAGSVLGGLMLVVFRPKGNVTLRAYAAFILLCLGIVGLGWIDQLWHAVIISGCAGMISAYANMLLLTVFQLSLEQDKLGRGMSVFTIASTGLYPLSTGLVPLLLGSGWSISEILRTAGMMAGGFLLIVLLSVKALHSPPAEVSIHTED</sequence>
<feature type="transmembrane region" description="Helical" evidence="7">
    <location>
        <begin position="247"/>
        <end position="272"/>
    </location>
</feature>
<dbReference type="Gene3D" id="1.20.1250.20">
    <property type="entry name" value="MFS general substrate transporter like domains"/>
    <property type="match status" value="1"/>
</dbReference>
<evidence type="ECO:0000313" key="9">
    <source>
        <dbReference type="EMBL" id="AZK45271.1"/>
    </source>
</evidence>
<reference evidence="9 10" key="1">
    <citation type="submission" date="2018-11" db="EMBL/GenBank/DDBJ databases">
        <title>Genome sequencing of Paenibacillus lentus DSM25539(T).</title>
        <authorList>
            <person name="Kook J.-K."/>
            <person name="Park S.-N."/>
            <person name="Lim Y.K."/>
        </authorList>
    </citation>
    <scope>NUCLEOTIDE SEQUENCE [LARGE SCALE GENOMIC DNA]</scope>
    <source>
        <strain evidence="9 10">DSM 25539</strain>
    </source>
</reference>
<keyword evidence="5 7" id="KW-1133">Transmembrane helix</keyword>
<keyword evidence="3" id="KW-1003">Cell membrane</keyword>
<evidence type="ECO:0000256" key="2">
    <source>
        <dbReference type="ARBA" id="ARBA00022448"/>
    </source>
</evidence>
<feature type="domain" description="Major facilitator superfamily (MFS) profile" evidence="8">
    <location>
        <begin position="1"/>
        <end position="220"/>
    </location>
</feature>
<keyword evidence="2" id="KW-0813">Transport</keyword>
<evidence type="ECO:0000256" key="4">
    <source>
        <dbReference type="ARBA" id="ARBA00022692"/>
    </source>
</evidence>
<evidence type="ECO:0000256" key="7">
    <source>
        <dbReference type="SAM" id="Phobius"/>
    </source>
</evidence>
<feature type="transmembrane region" description="Helical" evidence="7">
    <location>
        <begin position="38"/>
        <end position="58"/>
    </location>
</feature>
<feature type="transmembrane region" description="Helical" evidence="7">
    <location>
        <begin position="196"/>
        <end position="215"/>
    </location>
</feature>
<gene>
    <name evidence="9" type="ORF">EIM92_02860</name>
</gene>
<dbReference type="CDD" id="cd06173">
    <property type="entry name" value="MFS_MefA_like"/>
    <property type="match status" value="1"/>
</dbReference>
<keyword evidence="10" id="KW-1185">Reference proteome</keyword>
<dbReference type="InterPro" id="IPR011701">
    <property type="entry name" value="MFS"/>
</dbReference>
<dbReference type="OrthoDB" id="3613552at2"/>
<dbReference type="PANTHER" id="PTHR23513">
    <property type="entry name" value="INTEGRAL MEMBRANE EFFLUX PROTEIN-RELATED"/>
    <property type="match status" value="1"/>
</dbReference>
<organism evidence="9 10">
    <name type="scientific">Paenibacillus lentus</name>
    <dbReference type="NCBI Taxonomy" id="1338368"/>
    <lineage>
        <taxon>Bacteria</taxon>
        <taxon>Bacillati</taxon>
        <taxon>Bacillota</taxon>
        <taxon>Bacilli</taxon>
        <taxon>Bacillales</taxon>
        <taxon>Paenibacillaceae</taxon>
        <taxon>Paenibacillus</taxon>
    </lineage>
</organism>
<feature type="transmembrane region" description="Helical" evidence="7">
    <location>
        <begin position="337"/>
        <end position="359"/>
    </location>
</feature>
<evidence type="ECO:0000259" key="8">
    <source>
        <dbReference type="PROSITE" id="PS50850"/>
    </source>
</evidence>
<proteinExistence type="predicted"/>
<dbReference type="PANTHER" id="PTHR23513:SF6">
    <property type="entry name" value="MAJOR FACILITATOR SUPERFAMILY ASSOCIATED DOMAIN-CONTAINING PROTEIN"/>
    <property type="match status" value="1"/>
</dbReference>
<dbReference type="RefSeq" id="WP_125081390.1">
    <property type="nucleotide sequence ID" value="NZ_CP034248.1"/>
</dbReference>
<evidence type="ECO:0000256" key="1">
    <source>
        <dbReference type="ARBA" id="ARBA00004651"/>
    </source>
</evidence>
<dbReference type="SUPFAM" id="SSF103473">
    <property type="entry name" value="MFS general substrate transporter"/>
    <property type="match status" value="1"/>
</dbReference>
<dbReference type="GO" id="GO:0005886">
    <property type="term" value="C:plasma membrane"/>
    <property type="evidence" value="ECO:0007669"/>
    <property type="project" value="UniProtKB-SubCell"/>
</dbReference>
<keyword evidence="6 7" id="KW-0472">Membrane</keyword>
<keyword evidence="4 7" id="KW-0812">Transmembrane</keyword>
<feature type="transmembrane region" description="Helical" evidence="7">
    <location>
        <begin position="70"/>
        <end position="91"/>
    </location>
</feature>
<feature type="transmembrane region" description="Helical" evidence="7">
    <location>
        <begin position="406"/>
        <end position="425"/>
    </location>
</feature>
<evidence type="ECO:0000256" key="5">
    <source>
        <dbReference type="ARBA" id="ARBA00022989"/>
    </source>
</evidence>
<comment type="subcellular location">
    <subcellularLocation>
        <location evidence="1">Cell membrane</location>
        <topology evidence="1">Multi-pass membrane protein</topology>
    </subcellularLocation>
</comment>
<dbReference type="InterPro" id="IPR020846">
    <property type="entry name" value="MFS_dom"/>
</dbReference>
<evidence type="ECO:0000256" key="3">
    <source>
        <dbReference type="ARBA" id="ARBA00022475"/>
    </source>
</evidence>
<dbReference type="KEGG" id="plen:EIM92_02860"/>
<feature type="transmembrane region" description="Helical" evidence="7">
    <location>
        <begin position="311"/>
        <end position="331"/>
    </location>
</feature>
<dbReference type="Pfam" id="PF07690">
    <property type="entry name" value="MFS_1"/>
    <property type="match status" value="1"/>
</dbReference>
<dbReference type="GO" id="GO:0022857">
    <property type="term" value="F:transmembrane transporter activity"/>
    <property type="evidence" value="ECO:0007669"/>
    <property type="project" value="InterPro"/>
</dbReference>
<dbReference type="PROSITE" id="PS50850">
    <property type="entry name" value="MFS"/>
    <property type="match status" value="1"/>
</dbReference>
<protein>
    <submittedName>
        <fullName evidence="9">MFS transporter</fullName>
    </submittedName>
</protein>
<evidence type="ECO:0000313" key="10">
    <source>
        <dbReference type="Proteomes" id="UP000273145"/>
    </source>
</evidence>
<accession>A0A3Q8S3P3</accession>
<dbReference type="AlphaFoldDB" id="A0A3Q8S3P3"/>
<name>A0A3Q8S3P3_9BACL</name>
<feature type="transmembrane region" description="Helical" evidence="7">
    <location>
        <begin position="371"/>
        <end position="394"/>
    </location>
</feature>
<dbReference type="EMBL" id="CP034248">
    <property type="protein sequence ID" value="AZK45271.1"/>
    <property type="molecule type" value="Genomic_DNA"/>
</dbReference>